<evidence type="ECO:0000256" key="5">
    <source>
        <dbReference type="ARBA" id="ARBA00023034"/>
    </source>
</evidence>
<reference evidence="8 9" key="1">
    <citation type="submission" date="2020-08" db="EMBL/GenBank/DDBJ databases">
        <title>Plant Genome Project.</title>
        <authorList>
            <person name="Zhang R.-G."/>
        </authorList>
    </citation>
    <scope>NUCLEOTIDE SEQUENCE [LARGE SCALE GENOMIC DNA]</scope>
    <source>
        <tissue evidence="8">Rhizome</tissue>
    </source>
</reference>
<comment type="similarity">
    <text evidence="2">Belongs to the glycosyltransferase 47 family.</text>
</comment>
<keyword evidence="3" id="KW-0328">Glycosyltransferase</keyword>
<keyword evidence="6" id="KW-0812">Transmembrane</keyword>
<evidence type="ECO:0000256" key="4">
    <source>
        <dbReference type="ARBA" id="ARBA00022968"/>
    </source>
</evidence>
<organism evidence="8 9">
    <name type="scientific">Zingiber officinale</name>
    <name type="common">Ginger</name>
    <name type="synonym">Amomum zingiber</name>
    <dbReference type="NCBI Taxonomy" id="94328"/>
    <lineage>
        <taxon>Eukaryota</taxon>
        <taxon>Viridiplantae</taxon>
        <taxon>Streptophyta</taxon>
        <taxon>Embryophyta</taxon>
        <taxon>Tracheophyta</taxon>
        <taxon>Spermatophyta</taxon>
        <taxon>Magnoliopsida</taxon>
        <taxon>Liliopsida</taxon>
        <taxon>Zingiberales</taxon>
        <taxon>Zingiberaceae</taxon>
        <taxon>Zingiber</taxon>
    </lineage>
</organism>
<comment type="caution">
    <text evidence="8">The sequence shown here is derived from an EMBL/GenBank/DDBJ whole genome shotgun (WGS) entry which is preliminary data.</text>
</comment>
<feature type="transmembrane region" description="Helical" evidence="6">
    <location>
        <begin position="39"/>
        <end position="57"/>
    </location>
</feature>
<sequence>MDRQQSSREYPMSIGKKDTARLLIHHLSLGGGVDTVRRMFYVVVVSLVLCFLLLLPGEVSSPAGTALTSSGCDGRYIFVQELPARFNVDLLRNCCVFSRWAGDACHLADNGGFGRGLGGDWYATDQFTLELIFHSRMRQYECLTDDPDRAAAVFVPFYPGIEMGHHLWGSNVSVRDAAPLELSQWLRSRPEWTKMGGRDHFMVAGRITWDFRRWTEDGDWGSKLLLLPELKSMTTLIIESSPWHRNDMAIPYPTYFHPSTVAELTAWQNRVLKQSRPWLFSFAGAPRWRPPNSTASLRDLSIEQCRASARCKLLDCAGERAGSCFSPRRIMALFESSVFCLQPVGDSPTRRSTFDAMVAGCVPVFFHPGSAYTQYAWHLPRDYRRYSVFLPEEVVRQGNESIELALRKITAEEVAAMRKEVVGMLPRLVYGDRRRGAAEFDDAFDVAVEKVIERVQKQRKQIREGTADDVAEEKYTWKQSLVGTNVGDDEWDHYFSHWG</sequence>
<name>A0A8J5FUP0_ZINOF</name>
<dbReference type="GO" id="GO:0000139">
    <property type="term" value="C:Golgi membrane"/>
    <property type="evidence" value="ECO:0007669"/>
    <property type="project" value="UniProtKB-SubCell"/>
</dbReference>
<evidence type="ECO:0000256" key="3">
    <source>
        <dbReference type="ARBA" id="ARBA00022676"/>
    </source>
</evidence>
<keyword evidence="5" id="KW-0333">Golgi apparatus</keyword>
<keyword evidence="3" id="KW-0808">Transferase</keyword>
<dbReference type="GO" id="GO:0016757">
    <property type="term" value="F:glycosyltransferase activity"/>
    <property type="evidence" value="ECO:0007669"/>
    <property type="project" value="UniProtKB-KW"/>
</dbReference>
<evidence type="ECO:0000259" key="7">
    <source>
        <dbReference type="Pfam" id="PF03016"/>
    </source>
</evidence>
<keyword evidence="9" id="KW-1185">Reference proteome</keyword>
<evidence type="ECO:0000256" key="2">
    <source>
        <dbReference type="ARBA" id="ARBA00010271"/>
    </source>
</evidence>
<dbReference type="PANTHER" id="PTHR11062">
    <property type="entry name" value="EXOSTOSIN HEPARAN SULFATE GLYCOSYLTRANSFERASE -RELATED"/>
    <property type="match status" value="1"/>
</dbReference>
<dbReference type="AlphaFoldDB" id="A0A8J5FUP0"/>
<keyword evidence="6" id="KW-0472">Membrane</keyword>
<evidence type="ECO:0000313" key="9">
    <source>
        <dbReference type="Proteomes" id="UP000734854"/>
    </source>
</evidence>
<dbReference type="Pfam" id="PF03016">
    <property type="entry name" value="Exostosin_GT47"/>
    <property type="match status" value="1"/>
</dbReference>
<feature type="domain" description="Exostosin GT47" evidence="7">
    <location>
        <begin position="72"/>
        <end position="402"/>
    </location>
</feature>
<evidence type="ECO:0000256" key="1">
    <source>
        <dbReference type="ARBA" id="ARBA00004323"/>
    </source>
</evidence>
<accession>A0A8J5FUP0</accession>
<keyword evidence="4" id="KW-0735">Signal-anchor</keyword>
<gene>
    <name evidence="8" type="ORF">ZIOFF_052126</name>
</gene>
<keyword evidence="6" id="KW-1133">Transmembrane helix</keyword>
<dbReference type="Proteomes" id="UP000734854">
    <property type="component" value="Unassembled WGS sequence"/>
</dbReference>
<dbReference type="EMBL" id="JACMSC010000014">
    <property type="protein sequence ID" value="KAG6490811.1"/>
    <property type="molecule type" value="Genomic_DNA"/>
</dbReference>
<dbReference type="InterPro" id="IPR004263">
    <property type="entry name" value="Exostosin"/>
</dbReference>
<evidence type="ECO:0000313" key="8">
    <source>
        <dbReference type="EMBL" id="KAG6490811.1"/>
    </source>
</evidence>
<evidence type="ECO:0000256" key="6">
    <source>
        <dbReference type="SAM" id="Phobius"/>
    </source>
</evidence>
<proteinExistence type="inferred from homology"/>
<dbReference type="InterPro" id="IPR040911">
    <property type="entry name" value="Exostosin_GT47"/>
</dbReference>
<protein>
    <recommendedName>
        <fullName evidence="7">Exostosin GT47 domain-containing protein</fullName>
    </recommendedName>
</protein>
<comment type="subcellular location">
    <subcellularLocation>
        <location evidence="1">Golgi apparatus membrane</location>
        <topology evidence="1">Single-pass type II membrane protein</topology>
    </subcellularLocation>
</comment>
<dbReference type="PANTHER" id="PTHR11062:SF117">
    <property type="entry name" value="XYLOGLUCAN-SPECIFIC GALACTURONOSYLTRANSFERASE 1"/>
    <property type="match status" value="1"/>
</dbReference>